<keyword evidence="1" id="KW-0812">Transmembrane</keyword>
<name>E8ZGU2_MYCHL</name>
<evidence type="ECO:0000256" key="1">
    <source>
        <dbReference type="SAM" id="Phobius"/>
    </source>
</evidence>
<dbReference type="Proteomes" id="UP000008637">
    <property type="component" value="Chromosome"/>
</dbReference>
<organism evidence="2 3">
    <name type="scientific">Mycoplasma haemofelis (strain Langford 1)</name>
    <name type="common">Haemobartonella felis</name>
    <dbReference type="NCBI Taxonomy" id="941640"/>
    <lineage>
        <taxon>Bacteria</taxon>
        <taxon>Bacillati</taxon>
        <taxon>Mycoplasmatota</taxon>
        <taxon>Mollicutes</taxon>
        <taxon>Mycoplasmataceae</taxon>
        <taxon>Mycoplasma</taxon>
    </lineage>
</organism>
<protein>
    <submittedName>
        <fullName evidence="2">Uncharacterized protein</fullName>
    </submittedName>
</protein>
<keyword evidence="1" id="KW-1133">Transmembrane helix</keyword>
<proteinExistence type="predicted"/>
<dbReference type="KEGG" id="mha:HF1_03550"/>
<accession>E8ZGU2</accession>
<keyword evidence="1" id="KW-0472">Membrane</keyword>
<dbReference type="OrthoDB" id="9780991at2"/>
<evidence type="ECO:0000313" key="3">
    <source>
        <dbReference type="Proteomes" id="UP000008637"/>
    </source>
</evidence>
<evidence type="ECO:0000313" key="2">
    <source>
        <dbReference type="EMBL" id="CBY92363.1"/>
    </source>
</evidence>
<dbReference type="AlphaFoldDB" id="E8ZGU2"/>
<dbReference type="EMBL" id="FR773153">
    <property type="protein sequence ID" value="CBY92363.1"/>
    <property type="molecule type" value="Genomic_DNA"/>
</dbReference>
<keyword evidence="3" id="KW-1185">Reference proteome</keyword>
<feature type="transmembrane region" description="Helical" evidence="1">
    <location>
        <begin position="9"/>
        <end position="29"/>
    </location>
</feature>
<dbReference type="HOGENOM" id="CLU_113690_0_0_14"/>
<sequence length="199" mass="22277">MGAMLLKGLYALIGVTAISGIGIATSYIYQKPSDTLASHLESKNLQLISSLNSDAQWKAEYEIDKEAVKALIEGVSDNNGGVKLKEWCESELSKTFKEGDDLKTITRWCTIGKISQRIPKGKTLLDTKASNNTEWETIYDKHTSSEERNTLNLSAVKGDTTKADDLTRIKQFCEENQDKDFLVSKKVNEYDLVVKWCTK</sequence>
<reference evidence="2 3" key="1">
    <citation type="journal article" date="2011" name="J. Bacteriol.">
        <title>Complete genome sequence of Mycoplasma haemofelis, a hemotropic mycoplasma.</title>
        <authorList>
            <person name="Barker E.N."/>
            <person name="Helps C.R."/>
            <person name="Peters I.R."/>
            <person name="Darby A.C."/>
            <person name="Radford A.D."/>
            <person name="Tasker S."/>
        </authorList>
    </citation>
    <scope>NUCLEOTIDE SEQUENCE [LARGE SCALE GENOMIC DNA]</scope>
    <source>
        <strain evidence="2 3">Langford 1</strain>
    </source>
</reference>
<gene>
    <name evidence="2" type="ordered locus">HF1_03550</name>
</gene>